<dbReference type="Proteomes" id="UP000199158">
    <property type="component" value="Unassembled WGS sequence"/>
</dbReference>
<evidence type="ECO:0000313" key="2">
    <source>
        <dbReference type="EMBL" id="SEM99914.1"/>
    </source>
</evidence>
<feature type="transmembrane region" description="Helical" evidence="1">
    <location>
        <begin position="12"/>
        <end position="34"/>
    </location>
</feature>
<keyword evidence="1" id="KW-1133">Transmembrane helix</keyword>
<keyword evidence="1" id="KW-0812">Transmembrane</keyword>
<dbReference type="InterPro" id="IPR046084">
    <property type="entry name" value="TrbL_4"/>
</dbReference>
<accession>A0A1H8CZX0</accession>
<dbReference type="Pfam" id="PF19597">
    <property type="entry name" value="TrbL_4"/>
    <property type="match status" value="1"/>
</dbReference>
<dbReference type="STRING" id="474960.SAMN05216180_2401"/>
<dbReference type="AlphaFoldDB" id="A0A1H8CZX0"/>
<proteinExistence type="predicted"/>
<dbReference type="OrthoDB" id="1777254at2"/>
<sequence length="287" mass="31486">MTDILKNFILDIIGDTGNIFDVTITNFVMIVFYADKSIQGILGNEIIFDFGKVWTIIYSAGLSLLGVKCMRKGFDQYILWTDGDADTPPLEMVVKLGKAIAIAVCFPTLYKWLVDIMTGFTNKLLAAITPLPVQSSTIFSILQSSPMDSAKSAFLGALVMLIYLILIVIIVFQFFKKGVEMLVLRLGVPFGIVGYIDSDQGIAKPYFRIFYQCAFTVMIQVVLFKFSIGLWMRCENPAWAIAVMMAAVSTPKFISQFLVQSGGGGGASSSIYLVSNLASRAASLFGK</sequence>
<protein>
    <submittedName>
        <fullName evidence="2">Uncharacterized protein</fullName>
    </submittedName>
</protein>
<feature type="transmembrane region" description="Helical" evidence="1">
    <location>
        <begin position="46"/>
        <end position="67"/>
    </location>
</feature>
<dbReference type="EMBL" id="FOCG01000002">
    <property type="protein sequence ID" value="SEM99914.1"/>
    <property type="molecule type" value="Genomic_DNA"/>
</dbReference>
<gene>
    <name evidence="2" type="ORF">SAMN05216180_2401</name>
</gene>
<feature type="transmembrane region" description="Helical" evidence="1">
    <location>
        <begin position="238"/>
        <end position="259"/>
    </location>
</feature>
<keyword evidence="3" id="KW-1185">Reference proteome</keyword>
<organism evidence="2 3">
    <name type="scientific">Hydrogenoanaerobacterium saccharovorans</name>
    <dbReference type="NCBI Taxonomy" id="474960"/>
    <lineage>
        <taxon>Bacteria</taxon>
        <taxon>Bacillati</taxon>
        <taxon>Bacillota</taxon>
        <taxon>Clostridia</taxon>
        <taxon>Eubacteriales</taxon>
        <taxon>Oscillospiraceae</taxon>
        <taxon>Hydrogenoanaerobacterium</taxon>
    </lineage>
</organism>
<keyword evidence="1" id="KW-0472">Membrane</keyword>
<name>A0A1H8CZX0_9FIRM</name>
<reference evidence="2 3" key="1">
    <citation type="submission" date="2016-10" db="EMBL/GenBank/DDBJ databases">
        <authorList>
            <person name="de Groot N.N."/>
        </authorList>
    </citation>
    <scope>NUCLEOTIDE SEQUENCE [LARGE SCALE GENOMIC DNA]</scope>
    <source>
        <strain evidence="2 3">CGMCC 1.5070</strain>
    </source>
</reference>
<dbReference type="RefSeq" id="WP_092755476.1">
    <property type="nucleotide sequence ID" value="NZ_FOCG01000002.1"/>
</dbReference>
<evidence type="ECO:0000256" key="1">
    <source>
        <dbReference type="SAM" id="Phobius"/>
    </source>
</evidence>
<feature type="transmembrane region" description="Helical" evidence="1">
    <location>
        <begin position="209"/>
        <end position="232"/>
    </location>
</feature>
<evidence type="ECO:0000313" key="3">
    <source>
        <dbReference type="Proteomes" id="UP000199158"/>
    </source>
</evidence>
<feature type="transmembrane region" description="Helical" evidence="1">
    <location>
        <begin position="153"/>
        <end position="175"/>
    </location>
</feature>